<dbReference type="Proteomes" id="UP001362999">
    <property type="component" value="Unassembled WGS sequence"/>
</dbReference>
<keyword evidence="3" id="KW-1185">Reference proteome</keyword>
<reference evidence="2 3" key="1">
    <citation type="journal article" date="2024" name="J Genomics">
        <title>Draft genome sequencing and assembly of Favolaschia claudopus CIRM-BRFM 2984 isolated from oak limbs.</title>
        <authorList>
            <person name="Navarro D."/>
            <person name="Drula E."/>
            <person name="Chaduli D."/>
            <person name="Cazenave R."/>
            <person name="Ahrendt S."/>
            <person name="Wang J."/>
            <person name="Lipzen A."/>
            <person name="Daum C."/>
            <person name="Barry K."/>
            <person name="Grigoriev I.V."/>
            <person name="Favel A."/>
            <person name="Rosso M.N."/>
            <person name="Martin F."/>
        </authorList>
    </citation>
    <scope>NUCLEOTIDE SEQUENCE [LARGE SCALE GENOMIC DNA]</scope>
    <source>
        <strain evidence="2 3">CIRM-BRFM 2984</strain>
    </source>
</reference>
<evidence type="ECO:0000313" key="2">
    <source>
        <dbReference type="EMBL" id="KAK7050514.1"/>
    </source>
</evidence>
<comment type="caution">
    <text evidence="2">The sequence shown here is derived from an EMBL/GenBank/DDBJ whole genome shotgun (WGS) entry which is preliminary data.</text>
</comment>
<gene>
    <name evidence="2" type="ORF">R3P38DRAFT_3256465</name>
</gene>
<evidence type="ECO:0000256" key="1">
    <source>
        <dbReference type="SAM" id="MobiDB-lite"/>
    </source>
</evidence>
<dbReference type="EMBL" id="JAWWNJ010000008">
    <property type="protein sequence ID" value="KAK7050514.1"/>
    <property type="molecule type" value="Genomic_DNA"/>
</dbReference>
<sequence length="353" mass="37216">MITEEELDSPIASFPEELLERILALVVIAPSTPQQLTHRAAWHSTTTSSSTSTPTTSPSKTKPPRGRIAPLLVSRTFYRIALPLFYHTIPLPSPAHAAALLHTLATRPSLTCFPRTLLLLQPGALDAEVLRALPRLEVLHVTLPTPTPESFSGWKNQEPMRALCGALREVSTLRAMVVRKDKGTYLSQPTTRALLKALAGAVRRSDGLETFTTTFPLSTDPALAPLTSALAAKPLLHTLTTPIPAVPSSALAYAAVAENPALRCVRFSSSSCDNSSALSCNNGNNHTTTVLSTSLFLTAARAWPRLGSLIRAGTAITATAGSTTAAASSSRARASTTAACAGVGVNGRKGCRV</sequence>
<feature type="region of interest" description="Disordered" evidence="1">
    <location>
        <begin position="37"/>
        <end position="67"/>
    </location>
</feature>
<evidence type="ECO:0000313" key="3">
    <source>
        <dbReference type="Proteomes" id="UP001362999"/>
    </source>
</evidence>
<evidence type="ECO:0008006" key="4">
    <source>
        <dbReference type="Google" id="ProtNLM"/>
    </source>
</evidence>
<protein>
    <recommendedName>
        <fullName evidence="4">F-box domain-containing protein</fullName>
    </recommendedName>
</protein>
<accession>A0AAW0DCK5</accession>
<name>A0AAW0DCK5_9AGAR</name>
<dbReference type="AlphaFoldDB" id="A0AAW0DCK5"/>
<proteinExistence type="predicted"/>
<organism evidence="2 3">
    <name type="scientific">Favolaschia claudopus</name>
    <dbReference type="NCBI Taxonomy" id="2862362"/>
    <lineage>
        <taxon>Eukaryota</taxon>
        <taxon>Fungi</taxon>
        <taxon>Dikarya</taxon>
        <taxon>Basidiomycota</taxon>
        <taxon>Agaricomycotina</taxon>
        <taxon>Agaricomycetes</taxon>
        <taxon>Agaricomycetidae</taxon>
        <taxon>Agaricales</taxon>
        <taxon>Marasmiineae</taxon>
        <taxon>Mycenaceae</taxon>
        <taxon>Favolaschia</taxon>
    </lineage>
</organism>
<feature type="compositionally biased region" description="Low complexity" evidence="1">
    <location>
        <begin position="44"/>
        <end position="60"/>
    </location>
</feature>